<dbReference type="Proteomes" id="UP000002294">
    <property type="component" value="Chromosome"/>
</dbReference>
<reference evidence="1 2" key="1">
    <citation type="journal article" date="2009" name="Stand. Genomic Sci.">
        <title>Complete genome sequence of Anaerococcus prevotii type strain (PC1).</title>
        <authorList>
            <person name="Labutti K."/>
            <person name="Pukall R."/>
            <person name="Steenblock K."/>
            <person name="Glavina Del Rio T."/>
            <person name="Tice H."/>
            <person name="Copeland A."/>
            <person name="Cheng J.F."/>
            <person name="Lucas S."/>
            <person name="Chen F."/>
            <person name="Nolan M."/>
            <person name="Bruce D."/>
            <person name="Goodwin L."/>
            <person name="Pitluck S."/>
            <person name="Ivanova N."/>
            <person name="Mavromatis K."/>
            <person name="Ovchinnikova G."/>
            <person name="Pati A."/>
            <person name="Chen A."/>
            <person name="Palaniappan K."/>
            <person name="Land M."/>
            <person name="Hauser L."/>
            <person name="Chang Y.J."/>
            <person name="Jeffries C.D."/>
            <person name="Chain P."/>
            <person name="Saunders E."/>
            <person name="Brettin T."/>
            <person name="Detter J.C."/>
            <person name="Han C."/>
            <person name="Goker M."/>
            <person name="Bristow J."/>
            <person name="Eisen J.A."/>
            <person name="Markowitz V."/>
            <person name="Hugenholtz P."/>
            <person name="Kyrpides N.C."/>
            <person name="Klenk H.P."/>
            <person name="Lapidus A."/>
        </authorList>
    </citation>
    <scope>NUCLEOTIDE SEQUENCE [LARGE SCALE GENOMIC DNA]</scope>
    <source>
        <strain evidence="2">ATCC 9321 / DSM 20548 / JCM 6508 / NCTC 11806 / PC1</strain>
    </source>
</reference>
<protein>
    <submittedName>
        <fullName evidence="1">Uncharacterized protein</fullName>
    </submittedName>
</protein>
<dbReference type="AlphaFoldDB" id="C7RH77"/>
<dbReference type="STRING" id="525919.Apre_0810"/>
<gene>
    <name evidence="1" type="ordered locus">Apre_0810</name>
</gene>
<dbReference type="EMBL" id="CP001708">
    <property type="protein sequence ID" value="ACV28838.1"/>
    <property type="molecule type" value="Genomic_DNA"/>
</dbReference>
<dbReference type="RefSeq" id="WP_015777741.1">
    <property type="nucleotide sequence ID" value="NC_013171.1"/>
</dbReference>
<organism evidence="1 2">
    <name type="scientific">Anaerococcus prevotii (strain ATCC 9321 / DSM 20548 / JCM 6508 / NCTC 11806 / PC1)</name>
    <name type="common">Peptostreptococcus prevotii</name>
    <name type="synonym">Peptococcus prevotii</name>
    <dbReference type="NCBI Taxonomy" id="525919"/>
    <lineage>
        <taxon>Bacteria</taxon>
        <taxon>Bacillati</taxon>
        <taxon>Bacillota</taxon>
        <taxon>Tissierellia</taxon>
        <taxon>Tissierellales</taxon>
        <taxon>Peptoniphilaceae</taxon>
        <taxon>Anaerococcus</taxon>
    </lineage>
</organism>
<accession>C7RH77</accession>
<keyword evidence="2" id="KW-1185">Reference proteome</keyword>
<evidence type="ECO:0000313" key="2">
    <source>
        <dbReference type="Proteomes" id="UP000002294"/>
    </source>
</evidence>
<evidence type="ECO:0000313" key="1">
    <source>
        <dbReference type="EMBL" id="ACV28838.1"/>
    </source>
</evidence>
<dbReference type="HOGENOM" id="CLU_2663047_0_0_9"/>
<dbReference type="KEGG" id="apr:Apre_0810"/>
<sequence length="75" mass="8242">MEIKLNNDEMATLTAIILAIGDDVENGLFDQGDGEMAERAKKSFTSLSNKVLMANFKLIESGFEGVMDAEILEEE</sequence>
<dbReference type="OrthoDB" id="1692696at2"/>
<proteinExistence type="predicted"/>
<name>C7RH77_ANAPD</name>